<name>A0A919PJB8_9ACTN</name>
<dbReference type="SUPFAM" id="SSF56801">
    <property type="entry name" value="Acetyl-CoA synthetase-like"/>
    <property type="match status" value="1"/>
</dbReference>
<dbReference type="Gene3D" id="3.40.50.720">
    <property type="entry name" value="NAD(P)-binding Rossmann-like Domain"/>
    <property type="match status" value="1"/>
</dbReference>
<feature type="compositionally biased region" description="Pro residues" evidence="4">
    <location>
        <begin position="113"/>
        <end position="127"/>
    </location>
</feature>
<dbReference type="Pfam" id="PF13193">
    <property type="entry name" value="AMP-binding_C"/>
    <property type="match status" value="1"/>
</dbReference>
<protein>
    <recommendedName>
        <fullName evidence="5">Carrier domain-containing protein</fullName>
    </recommendedName>
</protein>
<organism evidence="6 7">
    <name type="scientific">Dactylosporangium siamense</name>
    <dbReference type="NCBI Taxonomy" id="685454"/>
    <lineage>
        <taxon>Bacteria</taxon>
        <taxon>Bacillati</taxon>
        <taxon>Actinomycetota</taxon>
        <taxon>Actinomycetes</taxon>
        <taxon>Micromonosporales</taxon>
        <taxon>Micromonosporaceae</taxon>
        <taxon>Dactylosporangium</taxon>
    </lineage>
</organism>
<evidence type="ECO:0000256" key="2">
    <source>
        <dbReference type="ARBA" id="ARBA00022450"/>
    </source>
</evidence>
<dbReference type="InterPro" id="IPR023213">
    <property type="entry name" value="CAT-like_dom_sf"/>
</dbReference>
<keyword evidence="7" id="KW-1185">Reference proteome</keyword>
<dbReference type="InterPro" id="IPR036291">
    <property type="entry name" value="NAD(P)-bd_dom_sf"/>
</dbReference>
<dbReference type="GO" id="GO:0043041">
    <property type="term" value="P:amino acid activation for nonribosomal peptide biosynthetic process"/>
    <property type="evidence" value="ECO:0007669"/>
    <property type="project" value="TreeGrafter"/>
</dbReference>
<dbReference type="Pfam" id="PF00668">
    <property type="entry name" value="Condensation"/>
    <property type="match status" value="2"/>
</dbReference>
<evidence type="ECO:0000313" key="6">
    <source>
        <dbReference type="EMBL" id="GIG45202.1"/>
    </source>
</evidence>
<dbReference type="InterPro" id="IPR001509">
    <property type="entry name" value="Epimerase_deHydtase"/>
</dbReference>
<feature type="domain" description="Carrier" evidence="5">
    <location>
        <begin position="1458"/>
        <end position="1533"/>
    </location>
</feature>
<dbReference type="GO" id="GO:0044550">
    <property type="term" value="P:secondary metabolite biosynthetic process"/>
    <property type="evidence" value="ECO:0007669"/>
    <property type="project" value="TreeGrafter"/>
</dbReference>
<dbReference type="Pfam" id="PF01370">
    <property type="entry name" value="Epimerase"/>
    <property type="match status" value="1"/>
</dbReference>
<dbReference type="SUPFAM" id="SSF51735">
    <property type="entry name" value="NAD(P)-binding Rossmann-fold domains"/>
    <property type="match status" value="1"/>
</dbReference>
<comment type="caution">
    <text evidence="6">The sequence shown here is derived from an EMBL/GenBank/DDBJ whole genome shotgun (WGS) entry which is preliminary data.</text>
</comment>
<dbReference type="InterPro" id="IPR020845">
    <property type="entry name" value="AMP-binding_CS"/>
</dbReference>
<dbReference type="CDD" id="cd05930">
    <property type="entry name" value="A_NRPS"/>
    <property type="match status" value="1"/>
</dbReference>
<feature type="region of interest" description="Disordered" evidence="4">
    <location>
        <begin position="108"/>
        <end position="127"/>
    </location>
</feature>
<dbReference type="Gene3D" id="3.30.559.10">
    <property type="entry name" value="Chloramphenicol acetyltransferase-like domain"/>
    <property type="match status" value="2"/>
</dbReference>
<dbReference type="PROSITE" id="PS50075">
    <property type="entry name" value="CARRIER"/>
    <property type="match status" value="2"/>
</dbReference>
<evidence type="ECO:0000256" key="3">
    <source>
        <dbReference type="ARBA" id="ARBA00022553"/>
    </source>
</evidence>
<proteinExistence type="predicted"/>
<evidence type="ECO:0000313" key="7">
    <source>
        <dbReference type="Proteomes" id="UP000660611"/>
    </source>
</evidence>
<dbReference type="Gene3D" id="1.10.1200.10">
    <property type="entry name" value="ACP-like"/>
    <property type="match status" value="2"/>
</dbReference>
<gene>
    <name evidence="6" type="ORF">Dsi01nite_032430</name>
</gene>
<dbReference type="SUPFAM" id="SSF47336">
    <property type="entry name" value="ACP-like"/>
    <property type="match status" value="2"/>
</dbReference>
<keyword evidence="3" id="KW-0597">Phosphoprotein</keyword>
<dbReference type="InterPro" id="IPR001242">
    <property type="entry name" value="Condensation_dom"/>
</dbReference>
<feature type="domain" description="Carrier" evidence="5">
    <location>
        <begin position="941"/>
        <end position="1016"/>
    </location>
</feature>
<dbReference type="InterPro" id="IPR045851">
    <property type="entry name" value="AMP-bd_C_sf"/>
</dbReference>
<dbReference type="SUPFAM" id="SSF52777">
    <property type="entry name" value="CoA-dependent acyltransferases"/>
    <property type="match status" value="4"/>
</dbReference>
<dbReference type="InterPro" id="IPR010071">
    <property type="entry name" value="AA_adenyl_dom"/>
</dbReference>
<dbReference type="InterPro" id="IPR020806">
    <property type="entry name" value="PKS_PP-bd"/>
</dbReference>
<dbReference type="Gene3D" id="3.30.559.30">
    <property type="entry name" value="Nonribosomal peptide synthetase, condensation domain"/>
    <property type="match status" value="2"/>
</dbReference>
<dbReference type="GO" id="GO:0003824">
    <property type="term" value="F:catalytic activity"/>
    <property type="evidence" value="ECO:0007669"/>
    <property type="project" value="InterPro"/>
</dbReference>
<feature type="region of interest" description="Disordered" evidence="4">
    <location>
        <begin position="1012"/>
        <end position="1037"/>
    </location>
</feature>
<dbReference type="Proteomes" id="UP000660611">
    <property type="component" value="Unassembled WGS sequence"/>
</dbReference>
<dbReference type="SMART" id="SM00823">
    <property type="entry name" value="PKS_PP"/>
    <property type="match status" value="2"/>
</dbReference>
<dbReference type="PANTHER" id="PTHR45527:SF1">
    <property type="entry name" value="FATTY ACID SYNTHASE"/>
    <property type="match status" value="1"/>
</dbReference>
<evidence type="ECO:0000259" key="5">
    <source>
        <dbReference type="PROSITE" id="PS50075"/>
    </source>
</evidence>
<dbReference type="Pfam" id="PF00501">
    <property type="entry name" value="AMP-binding"/>
    <property type="match status" value="1"/>
</dbReference>
<dbReference type="InterPro" id="IPR042099">
    <property type="entry name" value="ANL_N_sf"/>
</dbReference>
<dbReference type="GO" id="GO:0031177">
    <property type="term" value="F:phosphopantetheine binding"/>
    <property type="evidence" value="ECO:0007669"/>
    <property type="project" value="InterPro"/>
</dbReference>
<evidence type="ECO:0000256" key="4">
    <source>
        <dbReference type="SAM" id="MobiDB-lite"/>
    </source>
</evidence>
<dbReference type="PANTHER" id="PTHR45527">
    <property type="entry name" value="NONRIBOSOMAL PEPTIDE SYNTHETASE"/>
    <property type="match status" value="1"/>
</dbReference>
<dbReference type="PROSITE" id="PS00455">
    <property type="entry name" value="AMP_BINDING"/>
    <property type="match status" value="1"/>
</dbReference>
<evidence type="ECO:0000256" key="1">
    <source>
        <dbReference type="ARBA" id="ARBA00001957"/>
    </source>
</evidence>
<keyword evidence="2" id="KW-0596">Phosphopantetheine</keyword>
<comment type="cofactor">
    <cofactor evidence="1">
        <name>pantetheine 4'-phosphate</name>
        <dbReference type="ChEBI" id="CHEBI:47942"/>
    </cofactor>
</comment>
<reference evidence="6" key="1">
    <citation type="submission" date="2021-01" db="EMBL/GenBank/DDBJ databases">
        <title>Whole genome shotgun sequence of Dactylosporangium siamense NBRC 106093.</title>
        <authorList>
            <person name="Komaki H."/>
            <person name="Tamura T."/>
        </authorList>
    </citation>
    <scope>NUCLEOTIDE SEQUENCE</scope>
    <source>
        <strain evidence="6">NBRC 106093</strain>
    </source>
</reference>
<accession>A0A919PJB8</accession>
<dbReference type="RefSeq" id="WP_203847004.1">
    <property type="nucleotide sequence ID" value="NZ_BAAAVW010000009.1"/>
</dbReference>
<dbReference type="GO" id="GO:0008610">
    <property type="term" value="P:lipid biosynthetic process"/>
    <property type="evidence" value="ECO:0007669"/>
    <property type="project" value="UniProtKB-ARBA"/>
</dbReference>
<sequence length="1832" mass="192802">MTAVGSHSDIPADLLEALHARLHAVKDPGVPAAEAAGRPAAEVAGLSAAQRDIWLADRLAGATAAHTMSAALLLPGPVDLTALRRALTAAADRHEVLRTGIGEVAGEPVARTVPPPVPELAPQPPDPGDPAEVLRELAGRPFDLTAEAPLRVHLVPLGPGRHLLLLLLHHVAGDAPTLRILVEDLAAAYRGAALPPPATRYADLARHHEERAARSAARAGAYWRDRLRGAPAVLDLGPVPAVRTYRGLVRTIALPDELISAAGRLGVRAGGTLSLAVMAAWVAVLRRHTRQDDLVVGTAVDLREATDDERTAGPAVNLVPVRVRVGPIASADDLLAETRAALLGALDHAATPFARLVEAVRPARVPGRHPLLQTTVDVTRAGADPVDFGDVRATPVPLDVAPARVDLALSVDRAAPGWTARLVAAADLFTVDGADALLEGFAGTLRTMTTPAAVPAPVAVPAAPTVLEAFDAWVERQPAAVAVEDGTRALTYAQLDRRSRRLAEQLAGPVAGPPGTPVGVFLDRGVRLTTALLGVLRAGRAYVPLDPEHPPARTAAILADAGVRCVVTHPGLHDRLPRRPAPAPPGRVGDDAAYLIYTSGSTGTPKGVEVTHANLGTLLHAMAHLTGFGPTDTLLAVTTVTFDIAALELFLPLTAGGRVVLAPPAAAGDPARLRALIARHGVTVLQATPVTWRALLDTPAPRLRVALCGGERLPADLARRVAAAAERAWNMYGPTETTIWSTAHQLDPAEAEPVPIGRPLPGTGVHVLDDQLRPVLPGDPGELCLSGGGVARGYHRRPELTAARFPAGLYRTGDRVRIRPDGALEFLGRLDDQLKIRGLRVEPGEVEAAARTVDGVRDAVVTAPPGPDGEPVLCCHVVVDPVRGAPPERIRAALRRMLPDHLVPGTVIVLDALPLSPSGKVDRRALPPPAGAPAGPAAVLAPRDDVERAVAEAWHEVLGRPAPGIDADLFAGGGHSLHAIRIVARLRERFGVELPLPRVLEEPTVAGIARILGNGDGNGNGDGDGDGDRPLDLPSLDVTDHRHGEPAPLTAAQLAVWRVSLDPAASLAYHVHTVLHPPAGAPVTAAVAALTARHCVLRTRYLDTGDGPRQVVDPSGPADVDEVIVAAGGEAAAIAAHVREPFQLTTAAPVRWLVVRVAGGPTLLSLTAHHVSLDGWSVGLLARELAALWSGHPLPPAPCFIAVARWQRAAQSAPVLARQRRYWSRQLAGAGAAPILPYDREPPPRPDFRGDVVHSHVPVDAAALARRLGATPFTVLLAAFTTLLRSRSGRDDLCVGVPMAGRRLRALEDVAGMLVNPVAVRCDLSGDPTFAELVDRLRHTLFAAHVHQELPFAEVARGGPRAGRNPLYQTMLGLDEGAPRAHPGAAKLDLTVMITPDSGARWEYATQVLDRSTVQDLASRFSALVADACADPHRPLSEFAPPRVTAPRARPVPARDRRRSTLIEEIIARVFAESLGVDAVDPDADFFSLGGHSLSAARVAALLGERLGAGVAPRTVMEHPTAAALAAAVTRAAAPRPAPSPASRTGPRPEGPLVLVTGGTGLVGAAVAAELRHRGARVRILTRPSTRHRAEALADEVVEGDLRGDGLRDATRGVDAIVHAAWSFTDPDLNVEATARLLDAAVRFVFISSTDVYGRPGTLPIDESFPVPADGLTPYARAKAACERLVADRARAGHALLRPPYVWAPQPYCLWQLRETAAAPLEAPGPLVVPPPGRGHAWVDARDLARVAAGCLDRTPDGPLDVIGGHFAWRDLAITLIRLRGLDRTWRDGTPDGLYGSHRSFSGARAARLGFRPRHRWPRTLAAAVRSAGVDR</sequence>
<dbReference type="GO" id="GO:0005737">
    <property type="term" value="C:cytoplasm"/>
    <property type="evidence" value="ECO:0007669"/>
    <property type="project" value="TreeGrafter"/>
</dbReference>
<dbReference type="NCBIfam" id="TIGR01733">
    <property type="entry name" value="AA-adenyl-dom"/>
    <property type="match status" value="1"/>
</dbReference>
<dbReference type="InterPro" id="IPR009081">
    <property type="entry name" value="PP-bd_ACP"/>
</dbReference>
<dbReference type="PROSITE" id="PS00012">
    <property type="entry name" value="PHOSPHOPANTETHEINE"/>
    <property type="match status" value="1"/>
</dbReference>
<dbReference type="InterPro" id="IPR000873">
    <property type="entry name" value="AMP-dep_synth/lig_dom"/>
</dbReference>
<dbReference type="InterPro" id="IPR006162">
    <property type="entry name" value="Ppantetheine_attach_site"/>
</dbReference>
<dbReference type="Pfam" id="PF00550">
    <property type="entry name" value="PP-binding"/>
    <property type="match status" value="2"/>
</dbReference>
<dbReference type="InterPro" id="IPR025110">
    <property type="entry name" value="AMP-bd_C"/>
</dbReference>
<dbReference type="EMBL" id="BONQ01000050">
    <property type="protein sequence ID" value="GIG45202.1"/>
    <property type="molecule type" value="Genomic_DNA"/>
</dbReference>
<dbReference type="Gene3D" id="3.30.300.30">
    <property type="match status" value="1"/>
</dbReference>
<dbReference type="InterPro" id="IPR036736">
    <property type="entry name" value="ACP-like_sf"/>
</dbReference>
<dbReference type="Gene3D" id="3.40.50.12780">
    <property type="entry name" value="N-terminal domain of ligase-like"/>
    <property type="match status" value="1"/>
</dbReference>